<gene>
    <name evidence="6" type="ORF">B1H20_20690</name>
</gene>
<feature type="domain" description="HTH tetR-type" evidence="5">
    <location>
        <begin position="31"/>
        <end position="91"/>
    </location>
</feature>
<dbReference type="GO" id="GO:0003700">
    <property type="term" value="F:DNA-binding transcription factor activity"/>
    <property type="evidence" value="ECO:0007669"/>
    <property type="project" value="TreeGrafter"/>
</dbReference>
<dbReference type="PROSITE" id="PS50977">
    <property type="entry name" value="HTH_TETR_2"/>
    <property type="match status" value="1"/>
</dbReference>
<evidence type="ECO:0000256" key="1">
    <source>
        <dbReference type="ARBA" id="ARBA00023015"/>
    </source>
</evidence>
<keyword evidence="3" id="KW-0804">Transcription</keyword>
<evidence type="ECO:0000313" key="6">
    <source>
        <dbReference type="EMBL" id="ARF63520.1"/>
    </source>
</evidence>
<dbReference type="GO" id="GO:0000976">
    <property type="term" value="F:transcription cis-regulatory region binding"/>
    <property type="evidence" value="ECO:0007669"/>
    <property type="project" value="TreeGrafter"/>
</dbReference>
<keyword evidence="2 4" id="KW-0238">DNA-binding</keyword>
<dbReference type="AlphaFoldDB" id="A0A1V0UEL4"/>
<dbReference type="KEGG" id="svu:B1H20_20690"/>
<dbReference type="PANTHER" id="PTHR30055">
    <property type="entry name" value="HTH-TYPE TRANSCRIPTIONAL REGULATOR RUTR"/>
    <property type="match status" value="1"/>
</dbReference>
<dbReference type="Pfam" id="PF13305">
    <property type="entry name" value="TetR_C_33"/>
    <property type="match status" value="1"/>
</dbReference>
<evidence type="ECO:0000256" key="2">
    <source>
        <dbReference type="ARBA" id="ARBA00023125"/>
    </source>
</evidence>
<dbReference type="InterPro" id="IPR025996">
    <property type="entry name" value="MT1864/Rv1816-like_C"/>
</dbReference>
<feature type="DNA-binding region" description="H-T-H motif" evidence="4">
    <location>
        <begin position="54"/>
        <end position="73"/>
    </location>
</feature>
<dbReference type="Pfam" id="PF00440">
    <property type="entry name" value="TetR_N"/>
    <property type="match status" value="1"/>
</dbReference>
<dbReference type="Gene3D" id="1.10.357.10">
    <property type="entry name" value="Tetracycline Repressor, domain 2"/>
    <property type="match status" value="1"/>
</dbReference>
<dbReference type="PANTHER" id="PTHR30055:SF243">
    <property type="entry name" value="HTH-TYPE TRANSCRIPTIONAL REGULATOR RV1816"/>
    <property type="match status" value="1"/>
</dbReference>
<evidence type="ECO:0000256" key="3">
    <source>
        <dbReference type="ARBA" id="ARBA00023163"/>
    </source>
</evidence>
<accession>A0A1V0UEL4</accession>
<keyword evidence="1" id="KW-0805">Transcription regulation</keyword>
<dbReference type="EMBL" id="CP020570">
    <property type="protein sequence ID" value="ARF63520.1"/>
    <property type="molecule type" value="Genomic_DNA"/>
</dbReference>
<protein>
    <submittedName>
        <fullName evidence="6">TetR family transcriptional regulator</fullName>
    </submittedName>
</protein>
<evidence type="ECO:0000259" key="5">
    <source>
        <dbReference type="PROSITE" id="PS50977"/>
    </source>
</evidence>
<proteinExistence type="predicted"/>
<sequence length="253" mass="26216">MAESDAKGGAEAAAKDAADASAATPRARYRVQVRAEVKEHAWKQIAEAGASALSLNAIAKQMGVSGPALYRYFAGRDELITELIRDAYRSLADAVRAAAATGAGVRRLAHVLRGWALADPHRYFLIFGTPVPGYHAPEDTTGISQEIMADLLAACAALGPDAPREGAGGAQAGASVAEPSAAFDAHLAGHRDWAGDLAAPPAVLRRALAFWTRLHGVLSLELAGHFAGMGFDPALLYEAELDGLLGPEGMPGG</sequence>
<evidence type="ECO:0000256" key="4">
    <source>
        <dbReference type="PROSITE-ProRule" id="PRU00335"/>
    </source>
</evidence>
<dbReference type="InterPro" id="IPR036271">
    <property type="entry name" value="Tet_transcr_reg_TetR-rel_C_sf"/>
</dbReference>
<dbReference type="InterPro" id="IPR001647">
    <property type="entry name" value="HTH_TetR"/>
</dbReference>
<evidence type="ECO:0000313" key="7">
    <source>
        <dbReference type="Proteomes" id="UP000192445"/>
    </source>
</evidence>
<dbReference type="InterPro" id="IPR009057">
    <property type="entry name" value="Homeodomain-like_sf"/>
</dbReference>
<dbReference type="RefSeq" id="WP_083193088.1">
    <property type="nucleotide sequence ID" value="NZ_CP020570.1"/>
</dbReference>
<name>A0A1V0UEL4_STRVN</name>
<dbReference type="Proteomes" id="UP000192445">
    <property type="component" value="Chromosome"/>
</dbReference>
<dbReference type="OrthoDB" id="3210322at2"/>
<dbReference type="SUPFAM" id="SSF46689">
    <property type="entry name" value="Homeodomain-like"/>
    <property type="match status" value="1"/>
</dbReference>
<dbReference type="SUPFAM" id="SSF48498">
    <property type="entry name" value="Tetracyclin repressor-like, C-terminal domain"/>
    <property type="match status" value="1"/>
</dbReference>
<dbReference type="InterPro" id="IPR050109">
    <property type="entry name" value="HTH-type_TetR-like_transc_reg"/>
</dbReference>
<reference evidence="6 7" key="1">
    <citation type="submission" date="2017-03" db="EMBL/GenBank/DDBJ databases">
        <title>Complete Genome Sequence of a natural compounds producer, Streptomyces violaceus S21.</title>
        <authorList>
            <person name="Zhong C."/>
            <person name="Zhao Z."/>
            <person name="Fu J."/>
            <person name="Zong G."/>
            <person name="Qin R."/>
            <person name="Cao G."/>
        </authorList>
    </citation>
    <scope>NUCLEOTIDE SEQUENCE [LARGE SCALE GENOMIC DNA]</scope>
    <source>
        <strain evidence="6 7">S21</strain>
    </source>
</reference>
<organism evidence="6 7">
    <name type="scientific">Streptomyces violaceoruber</name>
    <dbReference type="NCBI Taxonomy" id="1935"/>
    <lineage>
        <taxon>Bacteria</taxon>
        <taxon>Bacillati</taxon>
        <taxon>Actinomycetota</taxon>
        <taxon>Actinomycetes</taxon>
        <taxon>Kitasatosporales</taxon>
        <taxon>Streptomycetaceae</taxon>
        <taxon>Streptomyces</taxon>
        <taxon>Streptomyces violaceoruber group</taxon>
    </lineage>
</organism>